<evidence type="ECO:0000313" key="2">
    <source>
        <dbReference type="Proteomes" id="UP000430670"/>
    </source>
</evidence>
<reference evidence="1 2" key="1">
    <citation type="submission" date="2019-11" db="EMBL/GenBank/DDBJ databases">
        <title>Whole-genome sequence of a the green, strictly anaerobic photosynthetic bacterium Heliobacillus mobilis DSM 6151.</title>
        <authorList>
            <person name="Kyndt J.A."/>
            <person name="Meyer T.E."/>
        </authorList>
    </citation>
    <scope>NUCLEOTIDE SEQUENCE [LARGE SCALE GENOMIC DNA]</scope>
    <source>
        <strain evidence="1 2">DSM 6151</strain>
    </source>
</reference>
<proteinExistence type="predicted"/>
<dbReference type="OrthoDB" id="1683192at2"/>
<dbReference type="Proteomes" id="UP000430670">
    <property type="component" value="Unassembled WGS sequence"/>
</dbReference>
<dbReference type="EMBL" id="WNKU01000016">
    <property type="protein sequence ID" value="MTV49938.1"/>
    <property type="molecule type" value="Genomic_DNA"/>
</dbReference>
<comment type="caution">
    <text evidence="1">The sequence shown here is derived from an EMBL/GenBank/DDBJ whole genome shotgun (WGS) entry which is preliminary data.</text>
</comment>
<organism evidence="1 2">
    <name type="scientific">Heliobacterium mobile</name>
    <name type="common">Heliobacillus mobilis</name>
    <dbReference type="NCBI Taxonomy" id="28064"/>
    <lineage>
        <taxon>Bacteria</taxon>
        <taxon>Bacillati</taxon>
        <taxon>Bacillota</taxon>
        <taxon>Clostridia</taxon>
        <taxon>Eubacteriales</taxon>
        <taxon>Heliobacteriaceae</taxon>
        <taxon>Heliobacterium</taxon>
    </lineage>
</organism>
<gene>
    <name evidence="1" type="ORF">GJ688_13235</name>
</gene>
<dbReference type="RefSeq" id="WP_155477032.1">
    <property type="nucleotide sequence ID" value="NZ_WNKU01000016.1"/>
</dbReference>
<protein>
    <submittedName>
        <fullName evidence="1">Uncharacterized protein</fullName>
    </submittedName>
</protein>
<name>A0A6I3SLV5_HELMO</name>
<keyword evidence="2" id="KW-1185">Reference proteome</keyword>
<accession>A0A6I3SLV5</accession>
<evidence type="ECO:0000313" key="1">
    <source>
        <dbReference type="EMBL" id="MTV49938.1"/>
    </source>
</evidence>
<dbReference type="AlphaFoldDB" id="A0A6I3SLV5"/>
<sequence>MRIWIDDEYVGEAAKPVDISSIVEVWTNRQPTRIITGFEHAGQYMEYGEQWDLFLNENAVGLEDVDVRLFTSSREEVLLELAESVKEYLERLVVGVPRLADQFYGDASADTWKEMENLSEGLSFLDSSAKLLGMGNYDQGRFFDLLGELEQAMRNRDTIFIGDLLKYELTPWLEGIRKSFVEN</sequence>